<accession>A0ABV3S7U2</accession>
<feature type="domain" description="Glycosyltransferase 2-like" evidence="7">
    <location>
        <begin position="6"/>
        <end position="110"/>
    </location>
</feature>
<feature type="transmembrane region" description="Helical" evidence="6">
    <location>
        <begin position="209"/>
        <end position="227"/>
    </location>
</feature>
<dbReference type="Pfam" id="PF00535">
    <property type="entry name" value="Glycos_transf_2"/>
    <property type="match status" value="1"/>
</dbReference>
<keyword evidence="4 8" id="KW-0808">Transferase</keyword>
<keyword evidence="6" id="KW-0812">Transmembrane</keyword>
<evidence type="ECO:0000256" key="2">
    <source>
        <dbReference type="ARBA" id="ARBA00022475"/>
    </source>
</evidence>
<organism evidence="8 9">
    <name type="scientific">Spiribacter onubensis</name>
    <dbReference type="NCBI Taxonomy" id="3122420"/>
    <lineage>
        <taxon>Bacteria</taxon>
        <taxon>Pseudomonadati</taxon>
        <taxon>Pseudomonadota</taxon>
        <taxon>Gammaproteobacteria</taxon>
        <taxon>Chromatiales</taxon>
        <taxon>Ectothiorhodospiraceae</taxon>
        <taxon>Spiribacter</taxon>
    </lineage>
</organism>
<keyword evidence="3 8" id="KW-0328">Glycosyltransferase</keyword>
<evidence type="ECO:0000256" key="6">
    <source>
        <dbReference type="SAM" id="Phobius"/>
    </source>
</evidence>
<evidence type="ECO:0000256" key="3">
    <source>
        <dbReference type="ARBA" id="ARBA00022676"/>
    </source>
</evidence>
<keyword evidence="2" id="KW-1003">Cell membrane</keyword>
<protein>
    <submittedName>
        <fullName evidence="8">Glycosyltransferase</fullName>
        <ecNumber evidence="8">2.4.-.-</ecNumber>
    </submittedName>
</protein>
<evidence type="ECO:0000256" key="1">
    <source>
        <dbReference type="ARBA" id="ARBA00004236"/>
    </source>
</evidence>
<dbReference type="EMBL" id="JBAKFJ010000001">
    <property type="protein sequence ID" value="MEX0386045.1"/>
    <property type="molecule type" value="Genomic_DNA"/>
</dbReference>
<evidence type="ECO:0000256" key="4">
    <source>
        <dbReference type="ARBA" id="ARBA00022679"/>
    </source>
</evidence>
<sequence length="239" mass="26750">MRPALSVIVPAWNEADYLADTLTALKRAAEQADIAIETIVVDNASTDATRAIALEHGARVVDESVRRIARVRNTGGRAAKAPGLVFVDADTRVEAVHLRAAHDALESDWAGGGAMITFDRMDGALQRLGLAGWNALSRRLHLAAGCFVFVRAGLHTDLGGFSEKVYAGEEIDYSRRLRRLARQRGLRFAVLDIPPVVSSARKVDWFRPWQHALVLFTFVLFPWAGRFRRLTWFWYRRPD</sequence>
<reference evidence="8 9" key="1">
    <citation type="submission" date="2024-02" db="EMBL/GenBank/DDBJ databases">
        <title>New especies of Spiribacter isolated from saline water.</title>
        <authorList>
            <person name="Leon M.J."/>
            <person name="De La Haba R."/>
            <person name="Sanchez-Porro C."/>
            <person name="Ventosa A."/>
        </authorList>
    </citation>
    <scope>NUCLEOTIDE SEQUENCE [LARGE SCALE GENOMIC DNA]</scope>
    <source>
        <strain evidence="9">ag22IC4-227</strain>
    </source>
</reference>
<name>A0ABV3S7U2_9GAMM</name>
<dbReference type="GO" id="GO:0016757">
    <property type="term" value="F:glycosyltransferase activity"/>
    <property type="evidence" value="ECO:0007669"/>
    <property type="project" value="UniProtKB-KW"/>
</dbReference>
<dbReference type="InterPro" id="IPR029044">
    <property type="entry name" value="Nucleotide-diphossugar_trans"/>
</dbReference>
<keyword evidence="6" id="KW-1133">Transmembrane helix</keyword>
<dbReference type="Proteomes" id="UP001556653">
    <property type="component" value="Unassembled WGS sequence"/>
</dbReference>
<dbReference type="RefSeq" id="WP_367966524.1">
    <property type="nucleotide sequence ID" value="NZ_JBAKFJ010000001.1"/>
</dbReference>
<gene>
    <name evidence="8" type="ORF">V6X64_03415</name>
</gene>
<dbReference type="InterPro" id="IPR001173">
    <property type="entry name" value="Glyco_trans_2-like"/>
</dbReference>
<dbReference type="PANTHER" id="PTHR43646:SF2">
    <property type="entry name" value="GLYCOSYLTRANSFERASE 2-LIKE DOMAIN-CONTAINING PROTEIN"/>
    <property type="match status" value="1"/>
</dbReference>
<evidence type="ECO:0000259" key="7">
    <source>
        <dbReference type="Pfam" id="PF00535"/>
    </source>
</evidence>
<keyword evidence="9" id="KW-1185">Reference proteome</keyword>
<dbReference type="SUPFAM" id="SSF53448">
    <property type="entry name" value="Nucleotide-diphospho-sugar transferases"/>
    <property type="match status" value="1"/>
</dbReference>
<comment type="caution">
    <text evidence="8">The sequence shown here is derived from an EMBL/GenBank/DDBJ whole genome shotgun (WGS) entry which is preliminary data.</text>
</comment>
<dbReference type="EC" id="2.4.-.-" evidence="8"/>
<proteinExistence type="predicted"/>
<evidence type="ECO:0000256" key="5">
    <source>
        <dbReference type="ARBA" id="ARBA00023136"/>
    </source>
</evidence>
<dbReference type="PANTHER" id="PTHR43646">
    <property type="entry name" value="GLYCOSYLTRANSFERASE"/>
    <property type="match status" value="1"/>
</dbReference>
<keyword evidence="5 6" id="KW-0472">Membrane</keyword>
<evidence type="ECO:0000313" key="8">
    <source>
        <dbReference type="EMBL" id="MEX0386045.1"/>
    </source>
</evidence>
<comment type="subcellular location">
    <subcellularLocation>
        <location evidence="1">Cell membrane</location>
    </subcellularLocation>
</comment>
<dbReference type="Gene3D" id="3.90.550.10">
    <property type="entry name" value="Spore Coat Polysaccharide Biosynthesis Protein SpsA, Chain A"/>
    <property type="match status" value="1"/>
</dbReference>
<evidence type="ECO:0000313" key="9">
    <source>
        <dbReference type="Proteomes" id="UP001556653"/>
    </source>
</evidence>